<evidence type="ECO:0000313" key="2">
    <source>
        <dbReference type="EMBL" id="VEL14236.1"/>
    </source>
</evidence>
<feature type="region of interest" description="Disordered" evidence="1">
    <location>
        <begin position="1"/>
        <end position="23"/>
    </location>
</feature>
<reference evidence="2" key="1">
    <citation type="submission" date="2018-11" db="EMBL/GenBank/DDBJ databases">
        <authorList>
            <consortium name="Pathogen Informatics"/>
        </authorList>
    </citation>
    <scope>NUCLEOTIDE SEQUENCE</scope>
</reference>
<protein>
    <submittedName>
        <fullName evidence="2">Uncharacterized protein</fullName>
    </submittedName>
</protein>
<feature type="compositionally biased region" description="Polar residues" evidence="1">
    <location>
        <begin position="1"/>
        <end position="14"/>
    </location>
</feature>
<evidence type="ECO:0000256" key="1">
    <source>
        <dbReference type="SAM" id="MobiDB-lite"/>
    </source>
</evidence>
<dbReference type="EMBL" id="CAAALY010020459">
    <property type="protein sequence ID" value="VEL14236.1"/>
    <property type="molecule type" value="Genomic_DNA"/>
</dbReference>
<proteinExistence type="predicted"/>
<evidence type="ECO:0000313" key="3">
    <source>
        <dbReference type="Proteomes" id="UP000784294"/>
    </source>
</evidence>
<dbReference type="Proteomes" id="UP000784294">
    <property type="component" value="Unassembled WGS sequence"/>
</dbReference>
<dbReference type="AlphaFoldDB" id="A0A448WKU1"/>
<comment type="caution">
    <text evidence="2">The sequence shown here is derived from an EMBL/GenBank/DDBJ whole genome shotgun (WGS) entry which is preliminary data.</text>
</comment>
<keyword evidence="3" id="KW-1185">Reference proteome</keyword>
<accession>A0A448WKU1</accession>
<sequence length="494" mass="54644">MESANRGQSVTTEPSRPEVRDKSNLKLQFVHSYDAKEAIQDTLLSETTVKCPRSRQRKLSSLSLDEAAVEFEAVTRRISASSDPELCFSASDNELESGALRRPIGISSIFDPKRINSIYCLSCLDIDDLSSNIGAGVDNIGRDFTEEHLIRNDAKVNQETSGSKPSALGIKSTSPQEPSIPDTGGLDSILALEDARLSTASWIDEIHIKWFIKALHSGHRVLHTSPVCSSTNASNTSYGSRSAVEAIDEIHFFLFLLDQLPEIPNFPQISNFISSEANVKNYRLDEEEILLADLDNLTNRYRTIAIQPASCSDEQYSTNLPNENQFTSQFFATSMKPDYAYRTSSLRNDKEEDNEVISMLHPSHSSTTDHAFYPTINSPALLQNTTFLPSLPSSPILEPSIVKKALNHDSSLSLSQHLSQWRPLNSSFLLQSTCPQAPLAGSHVLETLLYSRNMAILPSSNSCSPAKEPTLIKLPTLGMYVGRNILSYVVKLFI</sequence>
<feature type="region of interest" description="Disordered" evidence="1">
    <location>
        <begin position="152"/>
        <end position="182"/>
    </location>
</feature>
<gene>
    <name evidence="2" type="ORF">PXEA_LOCUS7676</name>
</gene>
<name>A0A448WKU1_9PLAT</name>
<organism evidence="2 3">
    <name type="scientific">Protopolystoma xenopodis</name>
    <dbReference type="NCBI Taxonomy" id="117903"/>
    <lineage>
        <taxon>Eukaryota</taxon>
        <taxon>Metazoa</taxon>
        <taxon>Spiralia</taxon>
        <taxon>Lophotrochozoa</taxon>
        <taxon>Platyhelminthes</taxon>
        <taxon>Monogenea</taxon>
        <taxon>Polyopisthocotylea</taxon>
        <taxon>Polystomatidea</taxon>
        <taxon>Polystomatidae</taxon>
        <taxon>Protopolystoma</taxon>
    </lineage>
</organism>